<name>A0A0G0I5Q4_9BACT</name>
<feature type="active site" description="Proton acceptor" evidence="2">
    <location>
        <position position="68"/>
    </location>
</feature>
<comment type="caution">
    <text evidence="2">Lacks conserved residue(s) required for the propagation of feature annotation.</text>
</comment>
<dbReference type="GO" id="GO:0000287">
    <property type="term" value="F:magnesium ion binding"/>
    <property type="evidence" value="ECO:0007669"/>
    <property type="project" value="UniProtKB-UniRule"/>
</dbReference>
<dbReference type="Proteomes" id="UP000034231">
    <property type="component" value="Unassembled WGS sequence"/>
</dbReference>
<dbReference type="PANTHER" id="PTHR10291:SF0">
    <property type="entry name" value="DEHYDRODOLICHYL DIPHOSPHATE SYNTHASE 2"/>
    <property type="match status" value="1"/>
</dbReference>
<dbReference type="Gene3D" id="3.40.1180.10">
    <property type="entry name" value="Decaprenyl diphosphate synthase-like"/>
    <property type="match status" value="1"/>
</dbReference>
<sequence>MVKKKIDPNNLPKHIAIIMDGNRRWARQRNLPDGKGHEAGSENLQKIVEYCRDIGIKNLTVYALSTENWRKRAPGEVRGLFNLLIKIVREKAEQYRKSGIKFFVIGNFQAFPFKVKEAIKKIIKMVVVEEKIQFNVALNYGSRDEIVTAIRRIVADKVPVNKIDEALVSDYLYTKNQPDPDLVIRPGGEFRLSNFLLWQMSYAELYFTDILWPDFGPKEMEKVIIWYQDRERRMGK</sequence>
<dbReference type="InterPro" id="IPR001441">
    <property type="entry name" value="UPP_synth-like"/>
</dbReference>
<keyword evidence="2" id="KW-0479">Metal-binding</keyword>
<dbReference type="EMBL" id="LBTX01000010">
    <property type="protein sequence ID" value="KKQ49892.1"/>
    <property type="molecule type" value="Genomic_DNA"/>
</dbReference>
<dbReference type="SUPFAM" id="SSF64005">
    <property type="entry name" value="Undecaprenyl diphosphate synthase"/>
    <property type="match status" value="1"/>
</dbReference>
<dbReference type="GO" id="GO:0016094">
    <property type="term" value="P:polyprenol biosynthetic process"/>
    <property type="evidence" value="ECO:0007669"/>
    <property type="project" value="TreeGrafter"/>
</dbReference>
<dbReference type="PATRIC" id="fig|1618488.3.peg.596"/>
<dbReference type="PANTHER" id="PTHR10291">
    <property type="entry name" value="DEHYDRODOLICHYL DIPHOSPHATE SYNTHASE FAMILY MEMBER"/>
    <property type="match status" value="1"/>
</dbReference>
<dbReference type="AlphaFoldDB" id="A0A0G0I5Q4"/>
<feature type="binding site" evidence="2">
    <location>
        <position position="25"/>
    </location>
    <ligand>
        <name>substrate</name>
    </ligand>
</feature>
<gene>
    <name evidence="3" type="ORF">US68_C0010G0025</name>
</gene>
<dbReference type="Pfam" id="PF01255">
    <property type="entry name" value="Prenyltransf"/>
    <property type="match status" value="1"/>
</dbReference>
<feature type="binding site" evidence="2">
    <location>
        <begin position="21"/>
        <end position="24"/>
    </location>
    <ligand>
        <name>substrate</name>
    </ligand>
</feature>
<proteinExistence type="inferred from homology"/>
<keyword evidence="2" id="KW-0460">Magnesium</keyword>
<feature type="binding site" evidence="2">
    <location>
        <position position="69"/>
    </location>
    <ligand>
        <name>substrate</name>
    </ligand>
</feature>
<organism evidence="3 4">
    <name type="scientific">Candidatus Shapirobacteria bacterium GW2011_GWE1_38_10</name>
    <dbReference type="NCBI Taxonomy" id="1618488"/>
    <lineage>
        <taxon>Bacteria</taxon>
        <taxon>Candidatus Shapironibacteriota</taxon>
    </lineage>
</organism>
<keyword evidence="1 2" id="KW-0808">Transferase</keyword>
<evidence type="ECO:0000313" key="3">
    <source>
        <dbReference type="EMBL" id="KKQ49892.1"/>
    </source>
</evidence>
<dbReference type="NCBIfam" id="TIGR00055">
    <property type="entry name" value="uppS"/>
    <property type="match status" value="1"/>
</dbReference>
<feature type="binding site" evidence="2">
    <location>
        <position position="37"/>
    </location>
    <ligand>
        <name>substrate</name>
    </ligand>
</feature>
<dbReference type="PROSITE" id="PS01066">
    <property type="entry name" value="UPP_SYNTHASE"/>
    <property type="match status" value="1"/>
</dbReference>
<feature type="binding site" evidence="2">
    <location>
        <begin position="191"/>
        <end position="193"/>
    </location>
    <ligand>
        <name>substrate</name>
    </ligand>
</feature>
<feature type="active site" evidence="2">
    <location>
        <position position="20"/>
    </location>
</feature>
<dbReference type="CDD" id="cd00475">
    <property type="entry name" value="Cis_IPPS"/>
    <property type="match status" value="1"/>
</dbReference>
<comment type="similarity">
    <text evidence="2">Belongs to the UPP synthase family.</text>
</comment>
<evidence type="ECO:0000256" key="2">
    <source>
        <dbReference type="HAMAP-Rule" id="MF_01139"/>
    </source>
</evidence>
<feature type="binding site" evidence="2">
    <location>
        <position position="20"/>
    </location>
    <ligand>
        <name>Mg(2+)</name>
        <dbReference type="ChEBI" id="CHEBI:18420"/>
    </ligand>
</feature>
<dbReference type="HAMAP" id="MF_01139">
    <property type="entry name" value="ISPT"/>
    <property type="match status" value="1"/>
</dbReference>
<evidence type="ECO:0000256" key="1">
    <source>
        <dbReference type="ARBA" id="ARBA00022679"/>
    </source>
</evidence>
<reference evidence="3 4" key="1">
    <citation type="journal article" date="2015" name="Nature">
        <title>rRNA introns, odd ribosomes, and small enigmatic genomes across a large radiation of phyla.</title>
        <authorList>
            <person name="Brown C.T."/>
            <person name="Hug L.A."/>
            <person name="Thomas B.C."/>
            <person name="Sharon I."/>
            <person name="Castelle C.J."/>
            <person name="Singh A."/>
            <person name="Wilkins M.J."/>
            <person name="Williams K.H."/>
            <person name="Banfield J.F."/>
        </authorList>
    </citation>
    <scope>NUCLEOTIDE SEQUENCE [LARGE SCALE GENOMIC DNA]</scope>
</reference>
<dbReference type="InterPro" id="IPR036424">
    <property type="entry name" value="UPP_synth-like_sf"/>
</dbReference>
<dbReference type="InterPro" id="IPR018520">
    <property type="entry name" value="UPP_synth-like_CS"/>
</dbReference>
<dbReference type="EC" id="2.5.1.-" evidence="2"/>
<accession>A0A0G0I5Q4</accession>
<feature type="binding site" evidence="2">
    <location>
        <begin position="65"/>
        <end position="67"/>
    </location>
    <ligand>
        <name>substrate</name>
    </ligand>
</feature>
<feature type="binding site" evidence="2">
    <location>
        <position position="185"/>
    </location>
    <ligand>
        <name>substrate</name>
    </ligand>
</feature>
<feature type="binding site" evidence="2">
    <location>
        <position position="72"/>
    </location>
    <ligand>
        <name>substrate</name>
    </ligand>
</feature>
<protein>
    <recommendedName>
        <fullName evidence="2">Isoprenyl transferase</fullName>
        <ecNumber evidence="2">2.5.1.-</ecNumber>
    </recommendedName>
</protein>
<comment type="caution">
    <text evidence="3">The sequence shown here is derived from an EMBL/GenBank/DDBJ whole genome shotgun (WGS) entry which is preliminary data.</text>
</comment>
<comment type="cofactor">
    <cofactor evidence="2">
        <name>Mg(2+)</name>
        <dbReference type="ChEBI" id="CHEBI:18420"/>
    </cofactor>
    <text evidence="2">Binds 2 magnesium ions per subunit.</text>
</comment>
<dbReference type="GO" id="GO:0045547">
    <property type="term" value="F:ditrans,polycis-polyprenyl diphosphate synthase [(2E,6E)-farnesyl diphosphate specific] activity"/>
    <property type="evidence" value="ECO:0007669"/>
    <property type="project" value="TreeGrafter"/>
</dbReference>
<feature type="binding site" evidence="2">
    <location>
        <position position="204"/>
    </location>
    <ligand>
        <name>Mg(2+)</name>
        <dbReference type="ChEBI" id="CHEBI:18420"/>
    </ligand>
</feature>
<evidence type="ECO:0000313" key="4">
    <source>
        <dbReference type="Proteomes" id="UP000034231"/>
    </source>
</evidence>
<comment type="function">
    <text evidence="2">Catalyzes the condensation of isopentenyl diphosphate (IPP) with allylic pyrophosphates generating different type of terpenoids.</text>
</comment>
<comment type="subunit">
    <text evidence="2">Homodimer.</text>
</comment>